<name>A0A6M8J458_9ACTN</name>
<keyword evidence="5" id="KW-0788">Thiol protease</keyword>
<dbReference type="Gene3D" id="3.90.1720.10">
    <property type="entry name" value="endopeptidase domain like (from Nostoc punctiforme)"/>
    <property type="match status" value="1"/>
</dbReference>
<evidence type="ECO:0000313" key="9">
    <source>
        <dbReference type="Proteomes" id="UP000503297"/>
    </source>
</evidence>
<evidence type="ECO:0000256" key="1">
    <source>
        <dbReference type="ARBA" id="ARBA00007074"/>
    </source>
</evidence>
<reference evidence="9" key="1">
    <citation type="submission" date="2020-05" db="EMBL/GenBank/DDBJ databases">
        <title>Novel species in genus Nocardioides.</title>
        <authorList>
            <person name="Zhang G."/>
        </authorList>
    </citation>
    <scope>NUCLEOTIDE SEQUENCE [LARGE SCALE GENOMIC DNA]</scope>
    <source>
        <strain evidence="9">zg-1050</strain>
    </source>
</reference>
<keyword evidence="2" id="KW-0645">Protease</keyword>
<dbReference type="KEGG" id="bwa:HLV38_07220"/>
<dbReference type="GO" id="GO:0008234">
    <property type="term" value="F:cysteine-type peptidase activity"/>
    <property type="evidence" value="ECO:0007669"/>
    <property type="project" value="UniProtKB-KW"/>
</dbReference>
<evidence type="ECO:0000256" key="4">
    <source>
        <dbReference type="ARBA" id="ARBA00022801"/>
    </source>
</evidence>
<dbReference type="InterPro" id="IPR038765">
    <property type="entry name" value="Papain-like_cys_pep_sf"/>
</dbReference>
<keyword evidence="6" id="KW-0175">Coiled coil</keyword>
<dbReference type="Pfam" id="PF24568">
    <property type="entry name" value="CC_PcsB"/>
    <property type="match status" value="1"/>
</dbReference>
<dbReference type="InterPro" id="IPR057309">
    <property type="entry name" value="PcsB_CC"/>
</dbReference>
<dbReference type="GO" id="GO:0006508">
    <property type="term" value="P:proteolysis"/>
    <property type="evidence" value="ECO:0007669"/>
    <property type="project" value="UniProtKB-KW"/>
</dbReference>
<dbReference type="InterPro" id="IPR051794">
    <property type="entry name" value="PG_Endopeptidase_C40"/>
</dbReference>
<evidence type="ECO:0000313" key="8">
    <source>
        <dbReference type="EMBL" id="QKF07911.1"/>
    </source>
</evidence>
<gene>
    <name evidence="8" type="ORF">HLV38_07220</name>
</gene>
<keyword evidence="3" id="KW-0732">Signal</keyword>
<feature type="compositionally biased region" description="Low complexity" evidence="7">
    <location>
        <begin position="226"/>
        <end position="235"/>
    </location>
</feature>
<dbReference type="EMBL" id="CP053716">
    <property type="protein sequence ID" value="QKF07911.1"/>
    <property type="molecule type" value="Genomic_DNA"/>
</dbReference>
<dbReference type="SUPFAM" id="SSF54001">
    <property type="entry name" value="Cysteine proteinases"/>
    <property type="match status" value="1"/>
</dbReference>
<dbReference type="PROSITE" id="PS51935">
    <property type="entry name" value="NLPC_P60"/>
    <property type="match status" value="1"/>
</dbReference>
<comment type="similarity">
    <text evidence="1">Belongs to the peptidase C40 family.</text>
</comment>
<evidence type="ECO:0000256" key="3">
    <source>
        <dbReference type="ARBA" id="ARBA00022729"/>
    </source>
</evidence>
<dbReference type="RefSeq" id="WP_172165931.1">
    <property type="nucleotide sequence ID" value="NZ_CP053716.1"/>
</dbReference>
<dbReference type="PANTHER" id="PTHR47359:SF3">
    <property type="entry name" value="NLP_P60 DOMAIN-CONTAINING PROTEIN-RELATED"/>
    <property type="match status" value="1"/>
</dbReference>
<dbReference type="Pfam" id="PF00877">
    <property type="entry name" value="NLPC_P60"/>
    <property type="match status" value="1"/>
</dbReference>
<dbReference type="PANTHER" id="PTHR47359">
    <property type="entry name" value="PEPTIDOGLYCAN DL-ENDOPEPTIDASE CWLO"/>
    <property type="match status" value="1"/>
</dbReference>
<evidence type="ECO:0000256" key="5">
    <source>
        <dbReference type="ARBA" id="ARBA00022807"/>
    </source>
</evidence>
<protein>
    <submittedName>
        <fullName evidence="8">Hydrolase Nlp/P60</fullName>
    </submittedName>
</protein>
<accession>A0A6M8J458</accession>
<dbReference type="PROSITE" id="PS51318">
    <property type="entry name" value="TAT"/>
    <property type="match status" value="1"/>
</dbReference>
<keyword evidence="9" id="KW-1185">Reference proteome</keyword>
<keyword evidence="4 8" id="KW-0378">Hydrolase</keyword>
<feature type="region of interest" description="Disordered" evidence="7">
    <location>
        <begin position="225"/>
        <end position="246"/>
    </location>
</feature>
<dbReference type="InterPro" id="IPR000064">
    <property type="entry name" value="NLP_P60_dom"/>
</dbReference>
<evidence type="ECO:0000256" key="2">
    <source>
        <dbReference type="ARBA" id="ARBA00022670"/>
    </source>
</evidence>
<feature type="compositionally biased region" description="Gly residues" evidence="7">
    <location>
        <begin position="236"/>
        <end position="246"/>
    </location>
</feature>
<dbReference type="AlphaFoldDB" id="A0A6M8J458"/>
<organism evidence="8 9">
    <name type="scientific">Berryella wangjianweii</name>
    <dbReference type="NCBI Taxonomy" id="2734634"/>
    <lineage>
        <taxon>Bacteria</taxon>
        <taxon>Bacillati</taxon>
        <taxon>Actinomycetota</taxon>
        <taxon>Coriobacteriia</taxon>
        <taxon>Eggerthellales</taxon>
        <taxon>Eggerthellaceae</taxon>
        <taxon>Berryella</taxon>
    </lineage>
</organism>
<evidence type="ECO:0000256" key="6">
    <source>
        <dbReference type="SAM" id="Coils"/>
    </source>
</evidence>
<evidence type="ECO:0000256" key="7">
    <source>
        <dbReference type="SAM" id="MobiDB-lite"/>
    </source>
</evidence>
<sequence length="378" mass="40027">MSEQTSNLSRRAFVGTAATIGAILALDPQTAFAVTAAEKQAEADEVKGQLVSLQADLERASSQYYGALEEKDAAEASMQQEQVKIDEANTQIAALKGRLSERAVSMYRTGPGGFLDFLLGASSFQQLSQNWDLLNRANDEDARLVEETKQQKRALQDAKDEFARQKDIAAAKADEAATIRAQVEVRVAESQKLLNSLSAEARELLEQEQAAAAAAAAEQAAREAAAEAARNARQNAGGGGNGGGGWGGGAPSYTPSYDYGGSPGDYSAVVGYAMSRIGSPYVWGAGGPDAFDCSGLVTWAYAQIGVSLPHYSESLFAAAKRRVPVSEARPGDVLYRCQHVGIAVSHGGAHYVHAPTFGALVRDTDSLSWSNFTHALQF</sequence>
<dbReference type="Proteomes" id="UP000503297">
    <property type="component" value="Chromosome"/>
</dbReference>
<feature type="coiled-coil region" evidence="6">
    <location>
        <begin position="36"/>
        <end position="98"/>
    </location>
</feature>
<dbReference type="InterPro" id="IPR006311">
    <property type="entry name" value="TAT_signal"/>
</dbReference>
<proteinExistence type="inferred from homology"/>
<dbReference type="Gene3D" id="6.10.250.3150">
    <property type="match status" value="1"/>
</dbReference>